<evidence type="ECO:0000256" key="1">
    <source>
        <dbReference type="SAM" id="Phobius"/>
    </source>
</evidence>
<evidence type="ECO:0000313" key="2">
    <source>
        <dbReference type="EMBL" id="CDH54273.1"/>
    </source>
</evidence>
<protein>
    <submittedName>
        <fullName evidence="2">Uncharacterized protein</fullName>
    </submittedName>
</protein>
<evidence type="ECO:0000313" key="3">
    <source>
        <dbReference type="Proteomes" id="UP000027586"/>
    </source>
</evidence>
<organism evidence="2 3">
    <name type="scientific">Lichtheimia corymbifera JMRC:FSU:9682</name>
    <dbReference type="NCBI Taxonomy" id="1263082"/>
    <lineage>
        <taxon>Eukaryota</taxon>
        <taxon>Fungi</taxon>
        <taxon>Fungi incertae sedis</taxon>
        <taxon>Mucoromycota</taxon>
        <taxon>Mucoromycotina</taxon>
        <taxon>Mucoromycetes</taxon>
        <taxon>Mucorales</taxon>
        <taxon>Lichtheimiaceae</taxon>
        <taxon>Lichtheimia</taxon>
    </lineage>
</organism>
<accession>A0A068RVR5</accession>
<comment type="caution">
    <text evidence="2">The sequence shown here is derived from an EMBL/GenBank/DDBJ whole genome shotgun (WGS) entry which is preliminary data.</text>
</comment>
<dbReference type="VEuPathDB" id="FungiDB:LCOR_05535.1"/>
<proteinExistence type="predicted"/>
<name>A0A068RVR5_9FUNG</name>
<dbReference type="AlphaFoldDB" id="A0A068RVR5"/>
<feature type="transmembrane region" description="Helical" evidence="1">
    <location>
        <begin position="27"/>
        <end position="47"/>
    </location>
</feature>
<keyword evidence="1" id="KW-1133">Transmembrane helix</keyword>
<gene>
    <name evidence="2" type="ORF">LCOR_05535.1</name>
</gene>
<keyword evidence="1" id="KW-0472">Membrane</keyword>
<keyword evidence="1" id="KW-0812">Transmembrane</keyword>
<dbReference type="Proteomes" id="UP000027586">
    <property type="component" value="Unassembled WGS sequence"/>
</dbReference>
<sequence>MVQSRFPTFKFLSSRSFQNPTSGPCRISGYRCAIVLLVAAVISVFIFTHDHKLVAVRPLIHHSNIIHAGKSHFVKDKSPLDNTIQSIIVPSRIHAVRSIVPADDAPSNQSNIPGFLITALDSIHPSNPICWSKIAM</sequence>
<keyword evidence="3" id="KW-1185">Reference proteome</keyword>
<reference evidence="2" key="1">
    <citation type="submission" date="2013-08" db="EMBL/GenBank/DDBJ databases">
        <title>Gene expansion shapes genome architecture in the human pathogen Lichtheimia corymbifera: an evolutionary genomics analysis in the ancient terrestrial Mucorales (Mucoromycotina).</title>
        <authorList>
            <person name="Schwartze V.U."/>
            <person name="Winter S."/>
            <person name="Shelest E."/>
            <person name="Marcet-Houben M."/>
            <person name="Horn F."/>
            <person name="Wehner S."/>
            <person name="Hoffmann K."/>
            <person name="Riege K."/>
            <person name="Sammeth M."/>
            <person name="Nowrousian M."/>
            <person name="Valiante V."/>
            <person name="Linde J."/>
            <person name="Jacobsen I.D."/>
            <person name="Marz M."/>
            <person name="Brakhage A.A."/>
            <person name="Gabaldon T."/>
            <person name="Bocker S."/>
            <person name="Voigt K."/>
        </authorList>
    </citation>
    <scope>NUCLEOTIDE SEQUENCE [LARGE SCALE GENOMIC DNA]</scope>
    <source>
        <strain evidence="2">FSU 9682</strain>
    </source>
</reference>
<dbReference type="EMBL" id="CBTN010000022">
    <property type="protein sequence ID" value="CDH54273.1"/>
    <property type="molecule type" value="Genomic_DNA"/>
</dbReference>